<feature type="domain" description="ATPase F1/V1/A1 complex alpha/beta subunit N-terminal" evidence="5">
    <location>
        <begin position="27"/>
        <end position="54"/>
    </location>
</feature>
<dbReference type="GO" id="GO:0016469">
    <property type="term" value="C:proton-transporting two-sector ATPase complex"/>
    <property type="evidence" value="ECO:0007669"/>
    <property type="project" value="UniProtKB-ARBA"/>
</dbReference>
<dbReference type="GO" id="GO:0046034">
    <property type="term" value="P:ATP metabolic process"/>
    <property type="evidence" value="ECO:0007669"/>
    <property type="project" value="InterPro"/>
</dbReference>
<feature type="non-terminal residue" evidence="6">
    <location>
        <position position="57"/>
    </location>
</feature>
<dbReference type="InterPro" id="IPR004100">
    <property type="entry name" value="ATPase_F1/V1/A1_a/bsu_N"/>
</dbReference>
<reference evidence="6" key="2">
    <citation type="submission" date="2021-04" db="EMBL/GenBank/DDBJ databases">
        <authorList>
            <person name="Gilroy R."/>
        </authorList>
    </citation>
    <scope>NUCLEOTIDE SEQUENCE</scope>
    <source>
        <strain evidence="6">CHK33-7979</strain>
    </source>
</reference>
<evidence type="ECO:0000259" key="5">
    <source>
        <dbReference type="Pfam" id="PF02874"/>
    </source>
</evidence>
<protein>
    <submittedName>
        <fullName evidence="6">F0F1 ATP synthase subunit alpha</fullName>
    </submittedName>
</protein>
<dbReference type="EMBL" id="DXCX01000105">
    <property type="protein sequence ID" value="HIY74312.1"/>
    <property type="molecule type" value="Genomic_DNA"/>
</dbReference>
<dbReference type="SUPFAM" id="SSF50615">
    <property type="entry name" value="N-terminal domain of alpha and beta subunits of F1 ATP synthase"/>
    <property type="match status" value="1"/>
</dbReference>
<comment type="caution">
    <text evidence="6">The sequence shown here is derived from an EMBL/GenBank/DDBJ whole genome shotgun (WGS) entry which is preliminary data.</text>
</comment>
<keyword evidence="4" id="KW-0406">Ion transport</keyword>
<organism evidence="6 7">
    <name type="scientific">Candidatus Intestinimonas merdavium</name>
    <dbReference type="NCBI Taxonomy" id="2838622"/>
    <lineage>
        <taxon>Bacteria</taxon>
        <taxon>Bacillati</taxon>
        <taxon>Bacillota</taxon>
        <taxon>Clostridia</taxon>
        <taxon>Eubacteriales</taxon>
        <taxon>Intestinimonas</taxon>
    </lineage>
</organism>
<evidence type="ECO:0000256" key="3">
    <source>
        <dbReference type="ARBA" id="ARBA00022967"/>
    </source>
</evidence>
<dbReference type="GO" id="GO:1902495">
    <property type="term" value="C:transmembrane transporter complex"/>
    <property type="evidence" value="ECO:0007669"/>
    <property type="project" value="UniProtKB-ARBA"/>
</dbReference>
<name>A0A9D1Z5R6_9FIRM</name>
<dbReference type="InterPro" id="IPR023366">
    <property type="entry name" value="ATP_synth_asu-like_sf"/>
</dbReference>
<dbReference type="Proteomes" id="UP000886824">
    <property type="component" value="Unassembled WGS sequence"/>
</dbReference>
<accession>A0A9D1Z5R6</accession>
<keyword evidence="2" id="KW-0813">Transport</keyword>
<evidence type="ECO:0000313" key="7">
    <source>
        <dbReference type="Proteomes" id="UP000886824"/>
    </source>
</evidence>
<dbReference type="GO" id="GO:1902600">
    <property type="term" value="P:proton transmembrane transport"/>
    <property type="evidence" value="ECO:0007669"/>
    <property type="project" value="InterPro"/>
</dbReference>
<gene>
    <name evidence="6" type="ORF">H9826_10150</name>
</gene>
<comment type="similarity">
    <text evidence="1">Belongs to the ATPase alpha/beta chains family.</text>
</comment>
<evidence type="ECO:0000256" key="2">
    <source>
        <dbReference type="ARBA" id="ARBA00022448"/>
    </source>
</evidence>
<keyword evidence="3" id="KW-1278">Translocase</keyword>
<evidence type="ECO:0000256" key="4">
    <source>
        <dbReference type="ARBA" id="ARBA00023065"/>
    </source>
</evidence>
<proteinExistence type="inferred from homology"/>
<reference evidence="6" key="1">
    <citation type="journal article" date="2021" name="PeerJ">
        <title>Extensive microbial diversity within the chicken gut microbiome revealed by metagenomics and culture.</title>
        <authorList>
            <person name="Gilroy R."/>
            <person name="Ravi A."/>
            <person name="Getino M."/>
            <person name="Pursley I."/>
            <person name="Horton D.L."/>
            <person name="Alikhan N.F."/>
            <person name="Baker D."/>
            <person name="Gharbi K."/>
            <person name="Hall N."/>
            <person name="Watson M."/>
            <person name="Adriaenssens E.M."/>
            <person name="Foster-Nyarko E."/>
            <person name="Jarju S."/>
            <person name="Secka A."/>
            <person name="Antonio M."/>
            <person name="Oren A."/>
            <person name="Chaudhuri R.R."/>
            <person name="La Ragione R."/>
            <person name="Hildebrand F."/>
            <person name="Pallen M.J."/>
        </authorList>
    </citation>
    <scope>NUCLEOTIDE SEQUENCE</scope>
    <source>
        <strain evidence="6">CHK33-7979</strain>
    </source>
</reference>
<dbReference type="GO" id="GO:0005524">
    <property type="term" value="F:ATP binding"/>
    <property type="evidence" value="ECO:0007669"/>
    <property type="project" value="UniProtKB-KW"/>
</dbReference>
<dbReference type="Pfam" id="PF02874">
    <property type="entry name" value="ATP-synt_ab_N"/>
    <property type="match status" value="1"/>
</dbReference>
<evidence type="ECO:0000256" key="1">
    <source>
        <dbReference type="ARBA" id="ARBA00008936"/>
    </source>
</evidence>
<dbReference type="InterPro" id="IPR036121">
    <property type="entry name" value="ATPase_F1/V1/A1_a/bsu_N_sf"/>
</dbReference>
<dbReference type="Gene3D" id="2.40.30.20">
    <property type="match status" value="1"/>
</dbReference>
<dbReference type="AlphaFoldDB" id="A0A9D1Z5R6"/>
<sequence>MNTRPEEVVSILREEIEEYDTRVRRDETGTVLEVGDGIATVYGLDKAVYGELVELDT</sequence>
<evidence type="ECO:0000313" key="6">
    <source>
        <dbReference type="EMBL" id="HIY74312.1"/>
    </source>
</evidence>